<dbReference type="SUPFAM" id="SSF52799">
    <property type="entry name" value="(Phosphotyrosine protein) phosphatases II"/>
    <property type="match status" value="2"/>
</dbReference>
<dbReference type="SMART" id="SM00194">
    <property type="entry name" value="PTPc"/>
    <property type="match status" value="2"/>
</dbReference>
<evidence type="ECO:0000256" key="7">
    <source>
        <dbReference type="ARBA" id="ARBA00051722"/>
    </source>
</evidence>
<evidence type="ECO:0000313" key="13">
    <source>
        <dbReference type="EMBL" id="KAK6484744.1"/>
    </source>
</evidence>
<keyword evidence="4" id="KW-0378">Hydrolase</keyword>
<feature type="signal peptide" evidence="9">
    <location>
        <begin position="1"/>
        <end position="18"/>
    </location>
</feature>
<dbReference type="PANTHER" id="PTHR19134">
    <property type="entry name" value="RECEPTOR-TYPE TYROSINE-PROTEIN PHOSPHATASE"/>
    <property type="match status" value="1"/>
</dbReference>
<dbReference type="PRINTS" id="PR00700">
    <property type="entry name" value="PRTYPHPHTASE"/>
</dbReference>
<feature type="domain" description="Tyrosine-protein phosphatase" evidence="10">
    <location>
        <begin position="1052"/>
        <end position="1338"/>
    </location>
</feature>
<dbReference type="EMBL" id="JAHFZB010000010">
    <property type="protein sequence ID" value="KAK6484744.1"/>
    <property type="molecule type" value="Genomic_DNA"/>
</dbReference>
<dbReference type="CDD" id="cd14558">
    <property type="entry name" value="R-PTP-C-2"/>
    <property type="match status" value="1"/>
</dbReference>
<feature type="region of interest" description="Disordered" evidence="8">
    <location>
        <begin position="69"/>
        <end position="88"/>
    </location>
</feature>
<proteinExistence type="predicted"/>
<dbReference type="InterPro" id="IPR036116">
    <property type="entry name" value="FN3_sf"/>
</dbReference>
<dbReference type="Proteomes" id="UP001369086">
    <property type="component" value="Unassembled WGS sequence"/>
</dbReference>
<feature type="domain" description="Tyrosine specific protein phosphatases" evidence="11">
    <location>
        <begin position="940"/>
        <end position="1011"/>
    </location>
</feature>
<evidence type="ECO:0000256" key="5">
    <source>
        <dbReference type="ARBA" id="ARBA00022912"/>
    </source>
</evidence>
<gene>
    <name evidence="13" type="ORF">HHUSO_G12585</name>
</gene>
<sequence>MTSLFGLKLLALCAGLLGSSILCLGNNNETSIPPLTVNPTLTTLTPAKAGTKHSEPALSPTLALITATPPSNYSDVPASPGTPSTSITTHALTTLTNHSNTNNPGSQGENDTATSLPTNTTKPTSTSSESSNTTSTEDNTNKTTTPARTVTTTAASIITATGTSGWLYSIGEYIISEAVYKINISFSTTGNVTVEYSELGSNYNQTEQFDVKLNQIVKIANLTPCTTYEINVSQGSCQLKGNKQFTTAKMDPKIDFKAGKYISDTALELEVKIPNKAKEYINLTVNCDNCKEKPTEKPITTTVIFTDLVMCKNYKFYLRGNTACNTSINEVLETSVQPGPKIGFQVGEYINDTALELVTDLDKAKKYRNLTVTCDNCNGTKRKPITTTVIFADLEMCTNYTFSLSEETKCNTSIFIKKIQASIQPGPLSLEFNVIATKTSATLNWKLYKGLEYRYGCNKADSSTNGFPEQTIKYKDTATVENLTPFTEYLCYVTPYCNNVSFNTSTQKVTTCGNPGTPTNVKSSIGDHSITITWSSPEENFFFKIQCPDKGKEFTDSKSEHVCGNLKSKKQYDIVLFTYTKCEGFIFAGQPFEITVMAPAKPKDFKVYFPENNQIKIVCDGKANDGKWYLSKMSKSDSTDLKQICEFNYYNLHYLTEYTFEVRICNNLTTSEPEIIIATTKYNDKALIGFLAFLIVLTSLALAFVLYKIYLLQKKNSDSSDESVELIGRDEEKQLLNVDPITADMLLDTYRRKMADEGRLFLSEFQSIPRVFSKCAIKEARKNCNQSKNRYVDILPYDYNRAILSPINGEAGSEYINASFIDGYKEPKKYIAAQGPKDETIDDFWRMIWEQQSSIIVMVTRCEEGNRNKCAQYWPTMEREAEIFGELAVKLNEENKCPDYIIRKLTITNKNVNNSERVVTHIQFTSWPDHGVPDDPQLLLKLRRRVNSFNNVFSGPIVIHCSAGVGRTGTYIGIDAMIEGLEAEGRVDVYGYVVRLRRQRCLMVQVETQYILIHQALLEHNQFGETEIALSELHSSLNTLKSRDSPTEPSLLEAEFQRLPNYRNWRLQTVGKHEDNTNKNRYSTVVPYDYNGVLIKLEDEMSQDSDHEEDAEESSDEESDDEDSTKYINASYINGYWSKRSLIAAQGPLPNTIEDFWHMIFQKKAKVIVMLTDCKEGDKDYCAAYWDDEKKLYGEIEVQVTDCNKASGYTIRAIEIRHTKRKETRKIYQYYYHMWSGLDLPEGSEELVAMIKSIKQKIPSKSTHNKSKHDKNVPLVVHCNDGSTRTGIFCALWNLMDSAEIEGAVDVFQTVKALRKERPGSLRSFEHYKFLYDVMANTFPAQNGKVESSSAQAEDTVEVVNEQQAGTKEQPEDGEAEPKKESAESKEPTSAAEKAAVESSANGPTLS</sequence>
<reference evidence="13 14" key="1">
    <citation type="submission" date="2021-05" db="EMBL/GenBank/DDBJ databases">
        <authorList>
            <person name="Zahm M."/>
            <person name="Klopp C."/>
            <person name="Cabau C."/>
            <person name="Kuhl H."/>
            <person name="Suciu R."/>
            <person name="Ciorpac M."/>
            <person name="Holostenco D."/>
            <person name="Gessner J."/>
            <person name="Wuertz S."/>
            <person name="Hohne C."/>
            <person name="Stock M."/>
            <person name="Gislard M."/>
            <person name="Lluch J."/>
            <person name="Milhes M."/>
            <person name="Lampietro C."/>
            <person name="Lopez Roques C."/>
            <person name="Donnadieu C."/>
            <person name="Du K."/>
            <person name="Schartl M."/>
            <person name="Guiguen Y."/>
        </authorList>
    </citation>
    <scope>NUCLEOTIDE SEQUENCE [LARGE SCALE GENOMIC DNA]</scope>
    <source>
        <strain evidence="13">Hh-F2</strain>
        <tissue evidence="13">Blood</tissue>
    </source>
</reference>
<dbReference type="SMART" id="SM00404">
    <property type="entry name" value="PTPc_motif"/>
    <property type="match status" value="2"/>
</dbReference>
<accession>A0ABR0ZIZ3</accession>
<dbReference type="PANTHER" id="PTHR19134:SF539">
    <property type="entry name" value="RECEPTOR-TYPE TYROSINE-PROTEIN PHOSPHATASE C"/>
    <property type="match status" value="1"/>
</dbReference>
<keyword evidence="6" id="KW-0472">Membrane</keyword>
<dbReference type="InterPro" id="IPR013783">
    <property type="entry name" value="Ig-like_fold"/>
</dbReference>
<evidence type="ECO:0000256" key="3">
    <source>
        <dbReference type="ARBA" id="ARBA00022729"/>
    </source>
</evidence>
<evidence type="ECO:0000259" key="10">
    <source>
        <dbReference type="PROSITE" id="PS50055"/>
    </source>
</evidence>
<feature type="compositionally biased region" description="Low complexity" evidence="8">
    <location>
        <begin position="95"/>
        <end position="104"/>
    </location>
</feature>
<protein>
    <recommendedName>
        <fullName evidence="2">protein-tyrosine-phosphatase</fullName>
        <ecNumber evidence="2">3.1.3.48</ecNumber>
    </recommendedName>
</protein>
<comment type="subcellular location">
    <subcellularLocation>
        <location evidence="1">Membrane</location>
        <topology evidence="1">Single-pass membrane protein</topology>
    </subcellularLocation>
</comment>
<keyword evidence="3 9" id="KW-0732">Signal</keyword>
<feature type="domain" description="Tyrosine specific protein phosphatases" evidence="11">
    <location>
        <begin position="1245"/>
        <end position="1329"/>
    </location>
</feature>
<feature type="compositionally biased region" description="Low complexity" evidence="8">
    <location>
        <begin position="112"/>
        <end position="147"/>
    </location>
</feature>
<feature type="domain" description="Tyrosine-protein phosphatase" evidence="10">
    <location>
        <begin position="761"/>
        <end position="1020"/>
    </location>
</feature>
<name>A0ABR0ZIZ3_HUSHU</name>
<dbReference type="InterPro" id="IPR000387">
    <property type="entry name" value="Tyr_Pase_dom"/>
</dbReference>
<feature type="region of interest" description="Disordered" evidence="8">
    <location>
        <begin position="1345"/>
        <end position="1407"/>
    </location>
</feature>
<dbReference type="PROSITE" id="PS50853">
    <property type="entry name" value="FN3"/>
    <property type="match status" value="1"/>
</dbReference>
<evidence type="ECO:0000313" key="14">
    <source>
        <dbReference type="Proteomes" id="UP001369086"/>
    </source>
</evidence>
<dbReference type="PROSITE" id="PS50055">
    <property type="entry name" value="TYR_PHOSPHATASE_PTP"/>
    <property type="match status" value="2"/>
</dbReference>
<dbReference type="SUPFAM" id="SSF49265">
    <property type="entry name" value="Fibronectin type III"/>
    <property type="match status" value="1"/>
</dbReference>
<evidence type="ECO:0000256" key="9">
    <source>
        <dbReference type="SAM" id="SignalP"/>
    </source>
</evidence>
<feature type="compositionally biased region" description="Acidic residues" evidence="8">
    <location>
        <begin position="1100"/>
        <end position="1123"/>
    </location>
</feature>
<dbReference type="Gene3D" id="3.90.190.10">
    <property type="entry name" value="Protein tyrosine phosphatase superfamily"/>
    <property type="match status" value="2"/>
</dbReference>
<evidence type="ECO:0000256" key="4">
    <source>
        <dbReference type="ARBA" id="ARBA00022801"/>
    </source>
</evidence>
<comment type="catalytic activity">
    <reaction evidence="7">
        <text>O-phospho-L-tyrosyl-[protein] + H2O = L-tyrosyl-[protein] + phosphate</text>
        <dbReference type="Rhea" id="RHEA:10684"/>
        <dbReference type="Rhea" id="RHEA-COMP:10136"/>
        <dbReference type="Rhea" id="RHEA-COMP:20101"/>
        <dbReference type="ChEBI" id="CHEBI:15377"/>
        <dbReference type="ChEBI" id="CHEBI:43474"/>
        <dbReference type="ChEBI" id="CHEBI:46858"/>
        <dbReference type="ChEBI" id="CHEBI:61978"/>
        <dbReference type="EC" id="3.1.3.48"/>
    </reaction>
</comment>
<evidence type="ECO:0000259" key="12">
    <source>
        <dbReference type="PROSITE" id="PS50853"/>
    </source>
</evidence>
<dbReference type="PROSITE" id="PS00383">
    <property type="entry name" value="TYR_PHOSPHATASE_1"/>
    <property type="match status" value="2"/>
</dbReference>
<dbReference type="SMART" id="SM00060">
    <property type="entry name" value="FN3"/>
    <property type="match status" value="3"/>
</dbReference>
<feature type="region of interest" description="Disordered" evidence="8">
    <location>
        <begin position="1100"/>
        <end position="1125"/>
    </location>
</feature>
<dbReference type="InterPro" id="IPR000242">
    <property type="entry name" value="PTP_cat"/>
</dbReference>
<evidence type="ECO:0000256" key="6">
    <source>
        <dbReference type="ARBA" id="ARBA00023136"/>
    </source>
</evidence>
<dbReference type="InterPro" id="IPR016130">
    <property type="entry name" value="Tyr_Pase_AS"/>
</dbReference>
<dbReference type="EC" id="3.1.3.48" evidence="2"/>
<organism evidence="13 14">
    <name type="scientific">Huso huso</name>
    <name type="common">Beluga</name>
    <name type="synonym">Acipenser huso</name>
    <dbReference type="NCBI Taxonomy" id="61971"/>
    <lineage>
        <taxon>Eukaryota</taxon>
        <taxon>Metazoa</taxon>
        <taxon>Chordata</taxon>
        <taxon>Craniata</taxon>
        <taxon>Vertebrata</taxon>
        <taxon>Euteleostomi</taxon>
        <taxon>Actinopterygii</taxon>
        <taxon>Chondrostei</taxon>
        <taxon>Acipenseriformes</taxon>
        <taxon>Acipenseridae</taxon>
        <taxon>Huso</taxon>
    </lineage>
</organism>
<feature type="compositionally biased region" description="Low complexity" evidence="8">
    <location>
        <begin position="1388"/>
        <end position="1401"/>
    </location>
</feature>
<dbReference type="InterPro" id="IPR050348">
    <property type="entry name" value="Protein-Tyr_Phosphatase"/>
</dbReference>
<dbReference type="InterPro" id="IPR003595">
    <property type="entry name" value="Tyr_Pase_cat"/>
</dbReference>
<evidence type="ECO:0000256" key="8">
    <source>
        <dbReference type="SAM" id="MobiDB-lite"/>
    </source>
</evidence>
<feature type="compositionally biased region" description="Basic and acidic residues" evidence="8">
    <location>
        <begin position="1376"/>
        <end position="1387"/>
    </location>
</feature>
<evidence type="ECO:0000259" key="11">
    <source>
        <dbReference type="PROSITE" id="PS50056"/>
    </source>
</evidence>
<keyword evidence="14" id="KW-1185">Reference proteome</keyword>
<comment type="caution">
    <text evidence="13">The sequence shown here is derived from an EMBL/GenBank/DDBJ whole genome shotgun (WGS) entry which is preliminary data.</text>
</comment>
<evidence type="ECO:0000256" key="2">
    <source>
        <dbReference type="ARBA" id="ARBA00013064"/>
    </source>
</evidence>
<evidence type="ECO:0000256" key="1">
    <source>
        <dbReference type="ARBA" id="ARBA00004167"/>
    </source>
</evidence>
<feature type="region of interest" description="Disordered" evidence="8">
    <location>
        <begin position="95"/>
        <end position="147"/>
    </location>
</feature>
<dbReference type="InterPro" id="IPR003961">
    <property type="entry name" value="FN3_dom"/>
</dbReference>
<keyword evidence="5" id="KW-0904">Protein phosphatase</keyword>
<dbReference type="Pfam" id="PF00102">
    <property type="entry name" value="Y_phosphatase"/>
    <property type="match status" value="2"/>
</dbReference>
<feature type="chain" id="PRO_5046380660" description="protein-tyrosine-phosphatase" evidence="9">
    <location>
        <begin position="19"/>
        <end position="1407"/>
    </location>
</feature>
<dbReference type="Gene3D" id="2.60.40.10">
    <property type="entry name" value="Immunoglobulins"/>
    <property type="match status" value="1"/>
</dbReference>
<dbReference type="InterPro" id="IPR029021">
    <property type="entry name" value="Prot-tyrosine_phosphatase-like"/>
</dbReference>
<dbReference type="CDD" id="cd14557">
    <property type="entry name" value="R-PTPc-C-1"/>
    <property type="match status" value="1"/>
</dbReference>
<dbReference type="PROSITE" id="PS50056">
    <property type="entry name" value="TYR_PHOSPHATASE_2"/>
    <property type="match status" value="2"/>
</dbReference>
<feature type="domain" description="Fibronectin type-III" evidence="12">
    <location>
        <begin position="424"/>
        <end position="515"/>
    </location>
</feature>